<accession>A0A7W5ZVI5</accession>
<reference evidence="2 3" key="1">
    <citation type="submission" date="2020-08" db="EMBL/GenBank/DDBJ databases">
        <title>Genomic Encyclopedia of Type Strains, Phase IV (KMG-IV): sequencing the most valuable type-strain genomes for metagenomic binning, comparative biology and taxonomic classification.</title>
        <authorList>
            <person name="Goeker M."/>
        </authorList>
    </citation>
    <scope>NUCLEOTIDE SEQUENCE [LARGE SCALE GENOMIC DNA]</scope>
    <source>
        <strain evidence="2 3">DSM 14552</strain>
    </source>
</reference>
<sequence>MVKARAHPDQLGFTFAEPVARSGAAGLAGLEAQICSTVGMILNSDSRPREIIAAEMSILLGDEVSPRMLDAYSSPARAEHKVPMSRFFALVLVTKRHDLLDPLMREIGAALLIGAEVKTARLGQIDREMQRLKEERQKVAMDAPLIRGGQFQ</sequence>
<protein>
    <submittedName>
        <fullName evidence="2">Uncharacterized protein</fullName>
    </submittedName>
</protein>
<organism evidence="2 3">
    <name type="scientific">Novosphingobium hassiacum</name>
    <dbReference type="NCBI Taxonomy" id="173676"/>
    <lineage>
        <taxon>Bacteria</taxon>
        <taxon>Pseudomonadati</taxon>
        <taxon>Pseudomonadota</taxon>
        <taxon>Alphaproteobacteria</taxon>
        <taxon>Sphingomonadales</taxon>
        <taxon>Sphingomonadaceae</taxon>
        <taxon>Novosphingobium</taxon>
    </lineage>
</organism>
<gene>
    <name evidence="2" type="ORF">GGQ88_000147</name>
</gene>
<proteinExistence type="predicted"/>
<dbReference type="EMBL" id="JACICY010000001">
    <property type="protein sequence ID" value="MBB3858907.1"/>
    <property type="molecule type" value="Genomic_DNA"/>
</dbReference>
<dbReference type="Proteomes" id="UP000562395">
    <property type="component" value="Unassembled WGS sequence"/>
</dbReference>
<keyword evidence="3" id="KW-1185">Reference proteome</keyword>
<comment type="caution">
    <text evidence="2">The sequence shown here is derived from an EMBL/GenBank/DDBJ whole genome shotgun (WGS) entry which is preliminary data.</text>
</comment>
<dbReference type="RefSeq" id="WP_183611114.1">
    <property type="nucleotide sequence ID" value="NZ_JACICY010000001.1"/>
</dbReference>
<dbReference type="AlphaFoldDB" id="A0A7W5ZVI5"/>
<evidence type="ECO:0000256" key="1">
    <source>
        <dbReference type="SAM" id="Coils"/>
    </source>
</evidence>
<evidence type="ECO:0000313" key="3">
    <source>
        <dbReference type="Proteomes" id="UP000562395"/>
    </source>
</evidence>
<keyword evidence="1" id="KW-0175">Coiled coil</keyword>
<name>A0A7W5ZVI5_9SPHN</name>
<feature type="coiled-coil region" evidence="1">
    <location>
        <begin position="115"/>
        <end position="142"/>
    </location>
</feature>
<evidence type="ECO:0000313" key="2">
    <source>
        <dbReference type="EMBL" id="MBB3858907.1"/>
    </source>
</evidence>